<dbReference type="SMART" id="SM00093">
    <property type="entry name" value="SERPIN"/>
    <property type="match status" value="1"/>
</dbReference>
<dbReference type="Gene3D" id="3.30.497.10">
    <property type="entry name" value="Antithrombin, subunit I, domain 2"/>
    <property type="match status" value="1"/>
</dbReference>
<dbReference type="GO" id="GO:0004867">
    <property type="term" value="F:serine-type endopeptidase inhibitor activity"/>
    <property type="evidence" value="ECO:0007669"/>
    <property type="project" value="UniProtKB-KW"/>
</dbReference>
<dbReference type="EMBL" id="CAJPVJ010001259">
    <property type="protein sequence ID" value="CAG2164406.1"/>
    <property type="molecule type" value="Genomic_DNA"/>
</dbReference>
<evidence type="ECO:0000256" key="3">
    <source>
        <dbReference type="ARBA" id="ARBA00022900"/>
    </source>
</evidence>
<proteinExistence type="inferred from homology"/>
<reference evidence="7" key="1">
    <citation type="submission" date="2020-11" db="EMBL/GenBank/DDBJ databases">
        <authorList>
            <person name="Tran Van P."/>
        </authorList>
    </citation>
    <scope>NUCLEOTIDE SEQUENCE</scope>
</reference>
<name>A0A7R9QG95_9ACAR</name>
<evidence type="ECO:0000256" key="4">
    <source>
        <dbReference type="ARBA" id="ARBA00023180"/>
    </source>
</evidence>
<protein>
    <recommendedName>
        <fullName evidence="6">Serpin domain-containing protein</fullName>
    </recommendedName>
</protein>
<keyword evidence="4" id="KW-0325">Glycoprotein</keyword>
<keyword evidence="3" id="KW-0722">Serine protease inhibitor</keyword>
<evidence type="ECO:0000313" key="8">
    <source>
        <dbReference type="Proteomes" id="UP000728032"/>
    </source>
</evidence>
<dbReference type="SUPFAM" id="SSF56574">
    <property type="entry name" value="Serpins"/>
    <property type="match status" value="1"/>
</dbReference>
<dbReference type="Pfam" id="PF00079">
    <property type="entry name" value="Serpin"/>
    <property type="match status" value="1"/>
</dbReference>
<dbReference type="PANTHER" id="PTHR11461:SF211">
    <property type="entry name" value="GH10112P-RELATED"/>
    <property type="match status" value="1"/>
</dbReference>
<dbReference type="Gene3D" id="2.30.39.10">
    <property type="entry name" value="Alpha-1-antitrypsin, domain 1"/>
    <property type="match status" value="1"/>
</dbReference>
<dbReference type="InterPro" id="IPR036186">
    <property type="entry name" value="Serpin_sf"/>
</dbReference>
<evidence type="ECO:0000259" key="6">
    <source>
        <dbReference type="SMART" id="SM00093"/>
    </source>
</evidence>
<evidence type="ECO:0000256" key="1">
    <source>
        <dbReference type="ARBA" id="ARBA00009500"/>
    </source>
</evidence>
<dbReference type="Proteomes" id="UP000728032">
    <property type="component" value="Unassembled WGS sequence"/>
</dbReference>
<gene>
    <name evidence="7" type="ORF">ONB1V03_LOCUS3962</name>
</gene>
<sequence length="373" mass="41575">MTLMGTRATSALELSECLFAKPIKSDPEFESTAQRFAKQLREAMDGNQNGLKCANFLYTRQEFPISDQFRQIVDKYFEATARELDFRDARQSVDTINADIRSATNDKIDTIVDQISGDIHAILVNAIHFKALWKSKFPKDMTIADQFATSAGQEIPVQMMAQLGSRIGFAMSRHLRASAVELAYEDTNASLIVLLPDEDNSVAELVRNLTVQSLQELIHSIRTRIVDLYLPKVNLQTTLSDELIPALKGLGVRDVFDDKKADFSGLTPKPGLYISDIIHKAVIEWSEEGTEGAAGTGISAATNSIRFTFKANRPFLYFLVNKSADNLIAILVTILVRTPRHTPLLLASTRHSRHYKPNLLPHYSHIIAANTAQ</sequence>
<dbReference type="InterPro" id="IPR042185">
    <property type="entry name" value="Serpin_sf_2"/>
</dbReference>
<evidence type="ECO:0000313" key="7">
    <source>
        <dbReference type="EMBL" id="CAD7643104.1"/>
    </source>
</evidence>
<dbReference type="PANTHER" id="PTHR11461">
    <property type="entry name" value="SERINE PROTEASE INHIBITOR, SERPIN"/>
    <property type="match status" value="1"/>
</dbReference>
<evidence type="ECO:0000256" key="2">
    <source>
        <dbReference type="ARBA" id="ARBA00022690"/>
    </source>
</evidence>
<organism evidence="7">
    <name type="scientific">Oppiella nova</name>
    <dbReference type="NCBI Taxonomy" id="334625"/>
    <lineage>
        <taxon>Eukaryota</taxon>
        <taxon>Metazoa</taxon>
        <taxon>Ecdysozoa</taxon>
        <taxon>Arthropoda</taxon>
        <taxon>Chelicerata</taxon>
        <taxon>Arachnida</taxon>
        <taxon>Acari</taxon>
        <taxon>Acariformes</taxon>
        <taxon>Sarcoptiformes</taxon>
        <taxon>Oribatida</taxon>
        <taxon>Brachypylina</taxon>
        <taxon>Oppioidea</taxon>
        <taxon>Oppiidae</taxon>
        <taxon>Oppiella</taxon>
    </lineage>
</organism>
<dbReference type="InterPro" id="IPR023796">
    <property type="entry name" value="Serpin_dom"/>
</dbReference>
<accession>A0A7R9QG95</accession>
<dbReference type="EMBL" id="OC916084">
    <property type="protein sequence ID" value="CAD7643104.1"/>
    <property type="molecule type" value="Genomic_DNA"/>
</dbReference>
<comment type="similarity">
    <text evidence="1 5">Belongs to the serpin family.</text>
</comment>
<evidence type="ECO:0000256" key="5">
    <source>
        <dbReference type="RuleBase" id="RU000411"/>
    </source>
</evidence>
<dbReference type="AlphaFoldDB" id="A0A7R9QG95"/>
<keyword evidence="2" id="KW-0646">Protease inhibitor</keyword>
<dbReference type="CDD" id="cd00172">
    <property type="entry name" value="serpin"/>
    <property type="match status" value="1"/>
</dbReference>
<dbReference type="OrthoDB" id="1727522at2759"/>
<dbReference type="InterPro" id="IPR000215">
    <property type="entry name" value="Serpin_fam"/>
</dbReference>
<feature type="domain" description="Serpin" evidence="6">
    <location>
        <begin position="1"/>
        <end position="328"/>
    </location>
</feature>
<keyword evidence="8" id="KW-1185">Reference proteome</keyword>
<dbReference type="InterPro" id="IPR042178">
    <property type="entry name" value="Serpin_sf_1"/>
</dbReference>
<dbReference type="GO" id="GO:0005615">
    <property type="term" value="C:extracellular space"/>
    <property type="evidence" value="ECO:0007669"/>
    <property type="project" value="InterPro"/>
</dbReference>